<sequence length="65" mass="7472">MQSYRVLETCSPYLVGSIYVALELLLLYIVCGNLRRVSKDKCVTKMLLKILVSAVRFRPEPQKKP</sequence>
<dbReference type="AlphaFoldDB" id="A0A382KQ17"/>
<keyword evidence="1" id="KW-0812">Transmembrane</keyword>
<gene>
    <name evidence="2" type="ORF">METZ01_LOCUS278186</name>
</gene>
<organism evidence="2">
    <name type="scientific">marine metagenome</name>
    <dbReference type="NCBI Taxonomy" id="408172"/>
    <lineage>
        <taxon>unclassified sequences</taxon>
        <taxon>metagenomes</taxon>
        <taxon>ecological metagenomes</taxon>
    </lineage>
</organism>
<feature type="non-terminal residue" evidence="2">
    <location>
        <position position="65"/>
    </location>
</feature>
<keyword evidence="1" id="KW-0472">Membrane</keyword>
<proteinExistence type="predicted"/>
<keyword evidence="1" id="KW-1133">Transmembrane helix</keyword>
<name>A0A382KQ17_9ZZZZ</name>
<reference evidence="2" key="1">
    <citation type="submission" date="2018-05" db="EMBL/GenBank/DDBJ databases">
        <authorList>
            <person name="Lanie J.A."/>
            <person name="Ng W.-L."/>
            <person name="Kazmierczak K.M."/>
            <person name="Andrzejewski T.M."/>
            <person name="Davidsen T.M."/>
            <person name="Wayne K.J."/>
            <person name="Tettelin H."/>
            <person name="Glass J.I."/>
            <person name="Rusch D."/>
            <person name="Podicherti R."/>
            <person name="Tsui H.-C.T."/>
            <person name="Winkler M.E."/>
        </authorList>
    </citation>
    <scope>NUCLEOTIDE SEQUENCE</scope>
</reference>
<evidence type="ECO:0000256" key="1">
    <source>
        <dbReference type="SAM" id="Phobius"/>
    </source>
</evidence>
<evidence type="ECO:0000313" key="2">
    <source>
        <dbReference type="EMBL" id="SVC25332.1"/>
    </source>
</evidence>
<accession>A0A382KQ17</accession>
<protein>
    <submittedName>
        <fullName evidence="2">Uncharacterized protein</fullName>
    </submittedName>
</protein>
<feature type="transmembrane region" description="Helical" evidence="1">
    <location>
        <begin position="12"/>
        <end position="31"/>
    </location>
</feature>
<dbReference type="EMBL" id="UINC01081460">
    <property type="protein sequence ID" value="SVC25332.1"/>
    <property type="molecule type" value="Genomic_DNA"/>
</dbReference>